<dbReference type="SUPFAM" id="SSF161098">
    <property type="entry name" value="MetI-like"/>
    <property type="match status" value="1"/>
</dbReference>
<name>A0A0J9C0G5_9FIRM</name>
<dbReference type="RefSeq" id="WP_007865806.1">
    <property type="nucleotide sequence ID" value="NZ_KQ235878.1"/>
</dbReference>
<sequence length="280" mass="31515">MDKRKKREQVLFNLIALAVLILFLFPIYWMVITSLKSSREIFAEVPTFFPKKIELEGYISQLFVRGSVPIWISFRNSFVIAAATTVISTLLATLSAYGLARFKLSINRAVLLAILITQMLPTVLFLSPLFMTFKKIAILDTLAAPVIFTCLHSIPFCIITLRPYFLDIPKELEDAAIIDGCGRFQVFWRVMVPITYPGIVVSAAFTFLWGWGDLMGALTFIKTDRLYPLTVNMYKAIGEYGIEWNSLMAFAVILTIPVLLIFICLQKYLITGITAGAVKG</sequence>
<feature type="domain" description="ABC transmembrane type-1" evidence="10">
    <location>
        <begin position="74"/>
        <end position="265"/>
    </location>
</feature>
<organism evidence="11 12">
    <name type="scientific">[Clostridium] citroniae WAL-19142</name>
    <dbReference type="NCBI Taxonomy" id="742734"/>
    <lineage>
        <taxon>Bacteria</taxon>
        <taxon>Bacillati</taxon>
        <taxon>Bacillota</taxon>
        <taxon>Clostridia</taxon>
        <taxon>Lachnospirales</taxon>
        <taxon>Lachnospiraceae</taxon>
        <taxon>Enterocloster</taxon>
    </lineage>
</organism>
<dbReference type="InterPro" id="IPR035906">
    <property type="entry name" value="MetI-like_sf"/>
</dbReference>
<dbReference type="PANTHER" id="PTHR32243">
    <property type="entry name" value="MALTOSE TRANSPORT SYSTEM PERMEASE-RELATED"/>
    <property type="match status" value="1"/>
</dbReference>
<feature type="transmembrane region" description="Helical" evidence="9">
    <location>
        <begin position="109"/>
        <end position="130"/>
    </location>
</feature>
<dbReference type="Proteomes" id="UP000037392">
    <property type="component" value="Unassembled WGS sequence"/>
</dbReference>
<dbReference type="InterPro" id="IPR050901">
    <property type="entry name" value="BP-dep_ABC_trans_perm"/>
</dbReference>
<evidence type="ECO:0000256" key="2">
    <source>
        <dbReference type="ARBA" id="ARBA00009047"/>
    </source>
</evidence>
<evidence type="ECO:0000256" key="9">
    <source>
        <dbReference type="RuleBase" id="RU363032"/>
    </source>
</evidence>
<comment type="subcellular location">
    <subcellularLocation>
        <location evidence="1 9">Cell membrane</location>
        <topology evidence="1 9">Multi-pass membrane protein</topology>
    </subcellularLocation>
</comment>
<evidence type="ECO:0000256" key="5">
    <source>
        <dbReference type="ARBA" id="ARBA00022597"/>
    </source>
</evidence>
<dbReference type="PANTHER" id="PTHR32243:SF50">
    <property type="entry name" value="MALTOSE_MALTODEXTRIN TRANSPORT SYSTEM PERMEASE PROTEIN MALG"/>
    <property type="match status" value="1"/>
</dbReference>
<evidence type="ECO:0000256" key="4">
    <source>
        <dbReference type="ARBA" id="ARBA00022475"/>
    </source>
</evidence>
<keyword evidence="4" id="KW-1003">Cell membrane</keyword>
<keyword evidence="8 9" id="KW-0472">Membrane</keyword>
<evidence type="ECO:0000256" key="8">
    <source>
        <dbReference type="ARBA" id="ARBA00023136"/>
    </source>
</evidence>
<dbReference type="GO" id="GO:0055085">
    <property type="term" value="P:transmembrane transport"/>
    <property type="evidence" value="ECO:0007669"/>
    <property type="project" value="InterPro"/>
</dbReference>
<keyword evidence="6 9" id="KW-0812">Transmembrane</keyword>
<dbReference type="GO" id="GO:0005886">
    <property type="term" value="C:plasma membrane"/>
    <property type="evidence" value="ECO:0007669"/>
    <property type="project" value="UniProtKB-SubCell"/>
</dbReference>
<comment type="similarity">
    <text evidence="2">Belongs to the binding-protein-dependent transport system permease family. MalFG subfamily.</text>
</comment>
<evidence type="ECO:0000256" key="3">
    <source>
        <dbReference type="ARBA" id="ARBA00022448"/>
    </source>
</evidence>
<feature type="transmembrane region" description="Helical" evidence="9">
    <location>
        <begin position="142"/>
        <end position="165"/>
    </location>
</feature>
<gene>
    <name evidence="11" type="ORF">HMPREF9470_02682</name>
</gene>
<reference evidence="11 12" key="1">
    <citation type="submission" date="2011-04" db="EMBL/GenBank/DDBJ databases">
        <title>The Genome Sequence of Clostridium citroniae WAL-19142.</title>
        <authorList>
            <consortium name="The Broad Institute Genome Sequencing Platform"/>
            <person name="Earl A."/>
            <person name="Ward D."/>
            <person name="Feldgarden M."/>
            <person name="Gevers D."/>
            <person name="Warren Y.A."/>
            <person name="Tyrrell K.L."/>
            <person name="Citron D.M."/>
            <person name="Goldstein E.J."/>
            <person name="Daigneault M."/>
            <person name="Allen-Vercoe E."/>
            <person name="Young S.K."/>
            <person name="Zeng Q."/>
            <person name="Gargeya S."/>
            <person name="Fitzgerald M."/>
            <person name="Haas B."/>
            <person name="Abouelleil A."/>
            <person name="Alvarado L."/>
            <person name="Arachchi H.M."/>
            <person name="Berlin A."/>
            <person name="Brown A."/>
            <person name="Chapman S.B."/>
            <person name="Chen Z."/>
            <person name="Dunbar C."/>
            <person name="Freedman E."/>
            <person name="Gearin G."/>
            <person name="Gellesch M."/>
            <person name="Goldberg J."/>
            <person name="Griggs A."/>
            <person name="Gujja S."/>
            <person name="Heilman E.R."/>
            <person name="Heiman D."/>
            <person name="Howarth C."/>
            <person name="Larson L."/>
            <person name="Lui A."/>
            <person name="MacDonald P.J."/>
            <person name="Mehta T."/>
            <person name="Montmayeur A."/>
            <person name="Murphy C."/>
            <person name="Neiman D."/>
            <person name="Pearson M."/>
            <person name="Priest M."/>
            <person name="Roberts A."/>
            <person name="Saif S."/>
            <person name="Shea T."/>
            <person name="Shenoy N."/>
            <person name="Sisk P."/>
            <person name="Stolte C."/>
            <person name="Sykes S."/>
            <person name="White J."/>
            <person name="Yandava C."/>
            <person name="Wortman J."/>
            <person name="Nusbaum C."/>
            <person name="Birren B."/>
        </authorList>
    </citation>
    <scope>NUCLEOTIDE SEQUENCE [LARGE SCALE GENOMIC DNA]</scope>
    <source>
        <strain evidence="11 12">WAL-19142</strain>
    </source>
</reference>
<dbReference type="InterPro" id="IPR000515">
    <property type="entry name" value="MetI-like"/>
</dbReference>
<evidence type="ECO:0000313" key="12">
    <source>
        <dbReference type="Proteomes" id="UP000037392"/>
    </source>
</evidence>
<dbReference type="GeneID" id="93163172"/>
<comment type="caution">
    <text evidence="11">The sequence shown here is derived from an EMBL/GenBank/DDBJ whole genome shotgun (WGS) entry which is preliminary data.</text>
</comment>
<dbReference type="PROSITE" id="PS50928">
    <property type="entry name" value="ABC_TM1"/>
    <property type="match status" value="1"/>
</dbReference>
<keyword evidence="7 9" id="KW-1133">Transmembrane helix</keyword>
<accession>A0A0J9C0G5</accession>
<evidence type="ECO:0000259" key="10">
    <source>
        <dbReference type="PROSITE" id="PS50928"/>
    </source>
</evidence>
<dbReference type="CDD" id="cd06261">
    <property type="entry name" value="TM_PBP2"/>
    <property type="match status" value="1"/>
</dbReference>
<feature type="transmembrane region" description="Helical" evidence="9">
    <location>
        <begin position="186"/>
        <end position="211"/>
    </location>
</feature>
<evidence type="ECO:0000256" key="7">
    <source>
        <dbReference type="ARBA" id="ARBA00022989"/>
    </source>
</evidence>
<feature type="transmembrane region" description="Helical" evidence="9">
    <location>
        <begin position="247"/>
        <end position="265"/>
    </location>
</feature>
<dbReference type="OrthoDB" id="27560at2"/>
<protein>
    <recommendedName>
        <fullName evidence="10">ABC transmembrane type-1 domain-containing protein</fullName>
    </recommendedName>
</protein>
<keyword evidence="3 9" id="KW-0813">Transport</keyword>
<evidence type="ECO:0000256" key="1">
    <source>
        <dbReference type="ARBA" id="ARBA00004651"/>
    </source>
</evidence>
<evidence type="ECO:0000256" key="6">
    <source>
        <dbReference type="ARBA" id="ARBA00022692"/>
    </source>
</evidence>
<dbReference type="Pfam" id="PF00528">
    <property type="entry name" value="BPD_transp_1"/>
    <property type="match status" value="1"/>
</dbReference>
<feature type="transmembrane region" description="Helical" evidence="9">
    <location>
        <begin position="12"/>
        <end position="32"/>
    </location>
</feature>
<dbReference type="AlphaFoldDB" id="A0A0J9C0G5"/>
<keyword evidence="5" id="KW-0762">Sugar transport</keyword>
<dbReference type="EMBL" id="ADLK01000022">
    <property type="protein sequence ID" value="KMW18578.1"/>
    <property type="molecule type" value="Genomic_DNA"/>
</dbReference>
<evidence type="ECO:0000313" key="11">
    <source>
        <dbReference type="EMBL" id="KMW18578.1"/>
    </source>
</evidence>
<dbReference type="Gene3D" id="1.10.3720.10">
    <property type="entry name" value="MetI-like"/>
    <property type="match status" value="1"/>
</dbReference>
<proteinExistence type="inferred from homology"/>
<feature type="transmembrane region" description="Helical" evidence="9">
    <location>
        <begin position="78"/>
        <end position="97"/>
    </location>
</feature>
<dbReference type="PATRIC" id="fig|742734.4.peg.2879"/>